<protein>
    <recommendedName>
        <fullName evidence="7">C2H2-type domain-containing protein</fullName>
    </recommendedName>
</protein>
<feature type="region of interest" description="Disordered" evidence="6">
    <location>
        <begin position="243"/>
        <end position="301"/>
    </location>
</feature>
<evidence type="ECO:0000313" key="8">
    <source>
        <dbReference type="EMBL" id="PSS13331.1"/>
    </source>
</evidence>
<dbReference type="PANTHER" id="PTHR19818">
    <property type="entry name" value="ZINC FINGER PROTEIN ZIC AND GLI"/>
    <property type="match status" value="1"/>
</dbReference>
<dbReference type="SMART" id="SM00355">
    <property type="entry name" value="ZnF_C2H2"/>
    <property type="match status" value="2"/>
</dbReference>
<dbReference type="GO" id="GO:0005634">
    <property type="term" value="C:nucleus"/>
    <property type="evidence" value="ECO:0007669"/>
    <property type="project" value="UniProtKB-ARBA"/>
</dbReference>
<dbReference type="GO" id="GO:0008270">
    <property type="term" value="F:zinc ion binding"/>
    <property type="evidence" value="ECO:0007669"/>
    <property type="project" value="UniProtKB-KW"/>
</dbReference>
<keyword evidence="9" id="KW-1185">Reference proteome</keyword>
<dbReference type="InterPro" id="IPR013087">
    <property type="entry name" value="Znf_C2H2_type"/>
</dbReference>
<dbReference type="Proteomes" id="UP000241818">
    <property type="component" value="Unassembled WGS sequence"/>
</dbReference>
<dbReference type="GO" id="GO:0000981">
    <property type="term" value="F:DNA-binding transcription factor activity, RNA polymerase II-specific"/>
    <property type="evidence" value="ECO:0007669"/>
    <property type="project" value="TreeGrafter"/>
</dbReference>
<dbReference type="InterPro" id="IPR050329">
    <property type="entry name" value="GLI_C2H2-zinc-finger"/>
</dbReference>
<dbReference type="GO" id="GO:0000978">
    <property type="term" value="F:RNA polymerase II cis-regulatory region sequence-specific DNA binding"/>
    <property type="evidence" value="ECO:0007669"/>
    <property type="project" value="TreeGrafter"/>
</dbReference>
<evidence type="ECO:0000256" key="6">
    <source>
        <dbReference type="SAM" id="MobiDB-lite"/>
    </source>
</evidence>
<reference evidence="8 9" key="1">
    <citation type="journal article" date="2018" name="New Phytol.">
        <title>Comparative genomics and transcriptomics depict ericoid mycorrhizal fungi as versatile saprotrophs and plant mutualists.</title>
        <authorList>
            <person name="Martino E."/>
            <person name="Morin E."/>
            <person name="Grelet G.A."/>
            <person name="Kuo A."/>
            <person name="Kohler A."/>
            <person name="Daghino S."/>
            <person name="Barry K.W."/>
            <person name="Cichocki N."/>
            <person name="Clum A."/>
            <person name="Dockter R.B."/>
            <person name="Hainaut M."/>
            <person name="Kuo R.C."/>
            <person name="LaButti K."/>
            <person name="Lindahl B.D."/>
            <person name="Lindquist E.A."/>
            <person name="Lipzen A."/>
            <person name="Khouja H.R."/>
            <person name="Magnuson J."/>
            <person name="Murat C."/>
            <person name="Ohm R.A."/>
            <person name="Singer S.W."/>
            <person name="Spatafora J.W."/>
            <person name="Wang M."/>
            <person name="Veneault-Fourrey C."/>
            <person name="Henrissat B."/>
            <person name="Grigoriev I.V."/>
            <person name="Martin F.M."/>
            <person name="Perotto S."/>
        </authorList>
    </citation>
    <scope>NUCLEOTIDE SEQUENCE [LARGE SCALE GENOMIC DNA]</scope>
    <source>
        <strain evidence="8 9">ATCC 22711</strain>
    </source>
</reference>
<evidence type="ECO:0000256" key="3">
    <source>
        <dbReference type="ARBA" id="ARBA00022771"/>
    </source>
</evidence>
<dbReference type="RefSeq" id="XP_024719322.1">
    <property type="nucleotide sequence ID" value="XM_024866921.1"/>
</dbReference>
<evidence type="ECO:0000256" key="4">
    <source>
        <dbReference type="ARBA" id="ARBA00022833"/>
    </source>
</evidence>
<evidence type="ECO:0000256" key="1">
    <source>
        <dbReference type="ARBA" id="ARBA00022723"/>
    </source>
</evidence>
<keyword evidence="4" id="KW-0862">Zinc</keyword>
<feature type="domain" description="C2H2-type" evidence="7">
    <location>
        <begin position="200"/>
        <end position="229"/>
    </location>
</feature>
<dbReference type="EMBL" id="KZ679014">
    <property type="protein sequence ID" value="PSS13331.1"/>
    <property type="molecule type" value="Genomic_DNA"/>
</dbReference>
<dbReference type="AlphaFoldDB" id="A0A2T3AXE7"/>
<feature type="domain" description="C2H2-type" evidence="7">
    <location>
        <begin position="230"/>
        <end position="257"/>
    </location>
</feature>
<dbReference type="GO" id="GO:0045944">
    <property type="term" value="P:positive regulation of transcription by RNA polymerase II"/>
    <property type="evidence" value="ECO:0007669"/>
    <property type="project" value="UniProtKB-ARBA"/>
</dbReference>
<dbReference type="STRING" id="857342.A0A2T3AXE7"/>
<dbReference type="Pfam" id="PF00096">
    <property type="entry name" value="zf-C2H2"/>
    <property type="match status" value="1"/>
</dbReference>
<dbReference type="Gene3D" id="3.30.160.60">
    <property type="entry name" value="Classic Zinc Finger"/>
    <property type="match status" value="2"/>
</dbReference>
<feature type="region of interest" description="Disordered" evidence="6">
    <location>
        <begin position="50"/>
        <end position="75"/>
    </location>
</feature>
<dbReference type="PROSITE" id="PS00028">
    <property type="entry name" value="ZINC_FINGER_C2H2_1"/>
    <property type="match status" value="2"/>
</dbReference>
<dbReference type="PANTHER" id="PTHR19818:SF139">
    <property type="entry name" value="PAIR-RULE PROTEIN ODD-PAIRED"/>
    <property type="match status" value="1"/>
</dbReference>
<proteinExistence type="predicted"/>
<dbReference type="PROSITE" id="PS50157">
    <property type="entry name" value="ZINC_FINGER_C2H2_2"/>
    <property type="match status" value="2"/>
</dbReference>
<gene>
    <name evidence="8" type="ORF">M430DRAFT_36383</name>
</gene>
<evidence type="ECO:0000256" key="5">
    <source>
        <dbReference type="PROSITE-ProRule" id="PRU00042"/>
    </source>
</evidence>
<dbReference type="InParanoid" id="A0A2T3AXE7"/>
<dbReference type="GeneID" id="36575002"/>
<name>A0A2T3AXE7_AMORE</name>
<dbReference type="OrthoDB" id="654211at2759"/>
<accession>A0A2T3AXE7</accession>
<evidence type="ECO:0000256" key="2">
    <source>
        <dbReference type="ARBA" id="ARBA00022737"/>
    </source>
</evidence>
<evidence type="ECO:0000313" key="9">
    <source>
        <dbReference type="Proteomes" id="UP000241818"/>
    </source>
</evidence>
<keyword evidence="2" id="KW-0677">Repeat</keyword>
<sequence length="301" mass="34390">MAPELYPGFLERSMLFPLDSEKVLIGQSMMGYDNFPTYAAPIYEPFEVQNAPMNEPPDLELDTYSPKQTSRSPRSMDFVVPSQTTFAETYDMHSQMGAVRPIDMDSPNSDYTTDSLINSPARSANFSTLSSDDSKSFSITPSKSPQFHQRMFEPLQSSPALQRIQTDGHTLKELRKQKARRNSDMVPVPGHIRVQNRAIKKCRWPGCNGKFQRQEHLKRHEKTHTNSETYMCQFCDKPFGRSDNLKSHTRLHANPSKKSSRTKYFPQARKAYEEMTRKPRKIGDLNTGSSKAQPDTPTTPR</sequence>
<organism evidence="8 9">
    <name type="scientific">Amorphotheca resinae ATCC 22711</name>
    <dbReference type="NCBI Taxonomy" id="857342"/>
    <lineage>
        <taxon>Eukaryota</taxon>
        <taxon>Fungi</taxon>
        <taxon>Dikarya</taxon>
        <taxon>Ascomycota</taxon>
        <taxon>Pezizomycotina</taxon>
        <taxon>Leotiomycetes</taxon>
        <taxon>Helotiales</taxon>
        <taxon>Amorphothecaceae</taxon>
        <taxon>Amorphotheca</taxon>
    </lineage>
</organism>
<evidence type="ECO:0000259" key="7">
    <source>
        <dbReference type="PROSITE" id="PS50157"/>
    </source>
</evidence>
<dbReference type="InterPro" id="IPR036236">
    <property type="entry name" value="Znf_C2H2_sf"/>
</dbReference>
<feature type="compositionally biased region" description="Polar residues" evidence="6">
    <location>
        <begin position="286"/>
        <end position="301"/>
    </location>
</feature>
<dbReference type="SUPFAM" id="SSF57667">
    <property type="entry name" value="beta-beta-alpha zinc fingers"/>
    <property type="match status" value="1"/>
</dbReference>
<feature type="compositionally biased region" description="Basic and acidic residues" evidence="6">
    <location>
        <begin position="270"/>
        <end position="283"/>
    </location>
</feature>
<keyword evidence="1" id="KW-0479">Metal-binding</keyword>
<keyword evidence="3 5" id="KW-0863">Zinc-finger</keyword>